<sequence>MIETQINISVNRKADINTIKSILIRNKIESPVYLTEFVGNFAINFTSSYEEWELDKLISEAFPGYEFTTDLRHGRKEIRVEISRYQSELCTTNWGNPIDNPLNETKYLIKKSVEASIQFNPVIKVLFGPDEQTYHINIIPGINNSTQEKGFLLVDEFKHEADPETADFFPDKLYKTQLDAFYRGKDKLENIVDRDFKDYLEIKKKEKQQREKIPRKIVREFVKACNNFAEESILKDLSENLIFEIRINWKQKLITNGLEEFKNYIDSSYQEICRRDFKIKSSWSFMEKDIIISLETSTPTSEMDEDVKSFYRIRLNIRLEEGKITQIILEK</sequence>
<dbReference type="OrthoDB" id="1228870at2"/>
<keyword evidence="2" id="KW-1185">Reference proteome</keyword>
<evidence type="ECO:0000313" key="1">
    <source>
        <dbReference type="EMBL" id="SHK43514.1"/>
    </source>
</evidence>
<organism evidence="1 2">
    <name type="scientific">Chryseobacterium polytrichastri</name>
    <dbReference type="NCBI Taxonomy" id="1302687"/>
    <lineage>
        <taxon>Bacteria</taxon>
        <taxon>Pseudomonadati</taxon>
        <taxon>Bacteroidota</taxon>
        <taxon>Flavobacteriia</taxon>
        <taxon>Flavobacteriales</taxon>
        <taxon>Weeksellaceae</taxon>
        <taxon>Chryseobacterium group</taxon>
        <taxon>Chryseobacterium</taxon>
    </lineage>
</organism>
<gene>
    <name evidence="1" type="ORF">SAMN05444267_100415</name>
</gene>
<accession>A0A1M6SFE8</accession>
<protein>
    <submittedName>
        <fullName evidence="1">Uncharacterized protein</fullName>
    </submittedName>
</protein>
<dbReference type="RefSeq" id="WP_073290883.1">
    <property type="nucleotide sequence ID" value="NZ_FRAV01000004.1"/>
</dbReference>
<reference evidence="2" key="1">
    <citation type="submission" date="2016-11" db="EMBL/GenBank/DDBJ databases">
        <authorList>
            <person name="Varghese N."/>
            <person name="Submissions S."/>
        </authorList>
    </citation>
    <scope>NUCLEOTIDE SEQUENCE [LARGE SCALE GENOMIC DNA]</scope>
    <source>
        <strain evidence="2">DSM 26899</strain>
    </source>
</reference>
<name>A0A1M6SFE8_9FLAO</name>
<dbReference type="EMBL" id="FRAV01000004">
    <property type="protein sequence ID" value="SHK43514.1"/>
    <property type="molecule type" value="Genomic_DNA"/>
</dbReference>
<dbReference type="AlphaFoldDB" id="A0A1M6SFE8"/>
<dbReference type="Proteomes" id="UP000184364">
    <property type="component" value="Unassembled WGS sequence"/>
</dbReference>
<proteinExistence type="predicted"/>
<evidence type="ECO:0000313" key="2">
    <source>
        <dbReference type="Proteomes" id="UP000184364"/>
    </source>
</evidence>